<protein>
    <submittedName>
        <fullName evidence="1">Uncharacterized protein</fullName>
    </submittedName>
</protein>
<organism evidence="1">
    <name type="scientific">Tetraselmis sp. GSL018</name>
    <dbReference type="NCBI Taxonomy" id="582737"/>
    <lineage>
        <taxon>Eukaryota</taxon>
        <taxon>Viridiplantae</taxon>
        <taxon>Chlorophyta</taxon>
        <taxon>core chlorophytes</taxon>
        <taxon>Chlorodendrophyceae</taxon>
        <taxon>Chlorodendrales</taxon>
        <taxon>Chlorodendraceae</taxon>
        <taxon>Tetraselmis</taxon>
    </lineage>
</organism>
<dbReference type="Gene3D" id="3.40.50.150">
    <property type="entry name" value="Vaccinia Virus protein VP39"/>
    <property type="match status" value="1"/>
</dbReference>
<dbReference type="EMBL" id="GBEZ01008782">
    <property type="protein sequence ID" value="JAC76778.1"/>
    <property type="molecule type" value="Transcribed_RNA"/>
</dbReference>
<reference evidence="1" key="1">
    <citation type="submission" date="2014-05" db="EMBL/GenBank/DDBJ databases">
        <title>The transcriptome of the halophilic microalga Tetraselmis sp. GSL018 isolated from the Great Salt Lake, Utah.</title>
        <authorList>
            <person name="Jinkerson R.E."/>
            <person name="D'Adamo S."/>
            <person name="Posewitz M.C."/>
        </authorList>
    </citation>
    <scope>NUCLEOTIDE SEQUENCE</scope>
    <source>
        <strain evidence="1">GSL018</strain>
    </source>
</reference>
<feature type="non-terminal residue" evidence="1">
    <location>
        <position position="98"/>
    </location>
</feature>
<name>A0A061RXU4_9CHLO</name>
<gene>
    <name evidence="1" type="ORF">TSPGSL018_19293</name>
</gene>
<dbReference type="AlphaFoldDB" id="A0A061RXU4"/>
<accession>A0A061RXU4</accession>
<sequence length="98" mass="10551">EQQTFKVGEFSIELICRRKLDAVDSAVEPDCRQHATLRDGASEVADRRSLVADLTGLELWPGSRLLAEFLEAHPQVCLGRTLELGSGTGLAGIVAAMS</sequence>
<dbReference type="InterPro" id="IPR029063">
    <property type="entry name" value="SAM-dependent_MTases_sf"/>
</dbReference>
<proteinExistence type="predicted"/>
<feature type="non-terminal residue" evidence="1">
    <location>
        <position position="1"/>
    </location>
</feature>
<evidence type="ECO:0000313" key="1">
    <source>
        <dbReference type="EMBL" id="JAC76778.1"/>
    </source>
</evidence>